<dbReference type="AlphaFoldDB" id="A0A849SHD0"/>
<dbReference type="Pfam" id="PF00561">
    <property type="entry name" value="Abhydrolase_1"/>
    <property type="match status" value="1"/>
</dbReference>
<organism evidence="3 4">
    <name type="scientific">Eiseniibacteriota bacterium</name>
    <dbReference type="NCBI Taxonomy" id="2212470"/>
    <lineage>
        <taxon>Bacteria</taxon>
        <taxon>Candidatus Eiseniibacteriota</taxon>
    </lineage>
</organism>
<evidence type="ECO:0000313" key="4">
    <source>
        <dbReference type="Proteomes" id="UP000580839"/>
    </source>
</evidence>
<reference evidence="3 4" key="1">
    <citation type="submission" date="2020-04" db="EMBL/GenBank/DDBJ databases">
        <title>Metagenomic profiling of ammonia- and methane-oxidizing microorganisms in a Dutch drinking water treatment plant.</title>
        <authorList>
            <person name="Poghosyan L."/>
            <person name="Leucker S."/>
        </authorList>
    </citation>
    <scope>NUCLEOTIDE SEQUENCE [LARGE SCALE GENOMIC DNA]</scope>
    <source>
        <strain evidence="3">S-RSF-IL-03</strain>
    </source>
</reference>
<name>A0A849SHD0_UNCEI</name>
<dbReference type="InterPro" id="IPR050266">
    <property type="entry name" value="AB_hydrolase_sf"/>
</dbReference>
<dbReference type="Gene3D" id="3.40.50.1820">
    <property type="entry name" value="alpha/beta hydrolase"/>
    <property type="match status" value="1"/>
</dbReference>
<sequence length="284" mass="30592">MKRIAIIAIAIAAALIAAASQHPARAADVAATLKTTELGKGPTIVLVHSLGGGRMQWIPTTKRLMSNHRVVMVDLPGHGGSTMPDPFSFEASAAALAQLLSQYKAESTIVVGQGIGGLISLVAAGTHPERLKGLMLIDAAARLEMQIPEQQQKYFLEYLESNYDAVMKPMFLAQARDSAEGVVLWATASQVPAITMKSYFRTLLNFDGSKYARGFKPALMFVGTEKVWPTEKKWEELAKSMGYEEAAAIPNRRLTGAAASVWAQQPDSLAALISAFADQAYARK</sequence>
<evidence type="ECO:0000259" key="2">
    <source>
        <dbReference type="Pfam" id="PF00561"/>
    </source>
</evidence>
<evidence type="ECO:0000256" key="1">
    <source>
        <dbReference type="SAM" id="SignalP"/>
    </source>
</evidence>
<gene>
    <name evidence="3" type="ORF">HOP12_06795</name>
</gene>
<dbReference type="EMBL" id="JABFRW010000075">
    <property type="protein sequence ID" value="NOT33861.1"/>
    <property type="molecule type" value="Genomic_DNA"/>
</dbReference>
<accession>A0A849SHD0</accession>
<dbReference type="InterPro" id="IPR000073">
    <property type="entry name" value="AB_hydrolase_1"/>
</dbReference>
<dbReference type="InterPro" id="IPR029058">
    <property type="entry name" value="AB_hydrolase_fold"/>
</dbReference>
<dbReference type="PANTHER" id="PTHR43798:SF33">
    <property type="entry name" value="HYDROLASE, PUTATIVE (AFU_ORTHOLOGUE AFUA_2G14860)-RELATED"/>
    <property type="match status" value="1"/>
</dbReference>
<dbReference type="SUPFAM" id="SSF53474">
    <property type="entry name" value="alpha/beta-Hydrolases"/>
    <property type="match status" value="1"/>
</dbReference>
<protein>
    <submittedName>
        <fullName evidence="3">Alpha/beta hydrolase</fullName>
    </submittedName>
</protein>
<feature type="chain" id="PRO_5032697228" evidence="1">
    <location>
        <begin position="27"/>
        <end position="284"/>
    </location>
</feature>
<dbReference type="Proteomes" id="UP000580839">
    <property type="component" value="Unassembled WGS sequence"/>
</dbReference>
<dbReference type="PRINTS" id="PR00111">
    <property type="entry name" value="ABHYDROLASE"/>
</dbReference>
<dbReference type="GO" id="GO:0016020">
    <property type="term" value="C:membrane"/>
    <property type="evidence" value="ECO:0007669"/>
    <property type="project" value="TreeGrafter"/>
</dbReference>
<dbReference type="GO" id="GO:0016787">
    <property type="term" value="F:hydrolase activity"/>
    <property type="evidence" value="ECO:0007669"/>
    <property type="project" value="UniProtKB-KW"/>
</dbReference>
<feature type="signal peptide" evidence="1">
    <location>
        <begin position="1"/>
        <end position="26"/>
    </location>
</feature>
<dbReference type="PANTHER" id="PTHR43798">
    <property type="entry name" value="MONOACYLGLYCEROL LIPASE"/>
    <property type="match status" value="1"/>
</dbReference>
<proteinExistence type="predicted"/>
<comment type="caution">
    <text evidence="3">The sequence shown here is derived from an EMBL/GenBank/DDBJ whole genome shotgun (WGS) entry which is preliminary data.</text>
</comment>
<evidence type="ECO:0000313" key="3">
    <source>
        <dbReference type="EMBL" id="NOT33861.1"/>
    </source>
</evidence>
<feature type="domain" description="AB hydrolase-1" evidence="2">
    <location>
        <begin position="42"/>
        <end position="160"/>
    </location>
</feature>
<keyword evidence="3" id="KW-0378">Hydrolase</keyword>
<keyword evidence="1" id="KW-0732">Signal</keyword>